<organism evidence="2 3">
    <name type="scientific">Nocardiopsis tropica</name>
    <dbReference type="NCBI Taxonomy" id="109330"/>
    <lineage>
        <taxon>Bacteria</taxon>
        <taxon>Bacillati</taxon>
        <taxon>Actinomycetota</taxon>
        <taxon>Actinomycetes</taxon>
        <taxon>Streptosporangiales</taxon>
        <taxon>Nocardiopsidaceae</taxon>
        <taxon>Nocardiopsis</taxon>
    </lineage>
</organism>
<feature type="compositionally biased region" description="Basic and acidic residues" evidence="1">
    <location>
        <begin position="22"/>
        <end position="36"/>
    </location>
</feature>
<accession>A0ABU7KKJ7</accession>
<feature type="region of interest" description="Disordered" evidence="1">
    <location>
        <begin position="77"/>
        <end position="136"/>
    </location>
</feature>
<comment type="caution">
    <text evidence="2">The sequence shown here is derived from an EMBL/GenBank/DDBJ whole genome shotgun (WGS) entry which is preliminary data.</text>
</comment>
<evidence type="ECO:0000313" key="2">
    <source>
        <dbReference type="EMBL" id="MEE2049817.1"/>
    </source>
</evidence>
<reference evidence="2 3" key="1">
    <citation type="submission" date="2023-07" db="EMBL/GenBank/DDBJ databases">
        <authorList>
            <person name="Girao M."/>
            <person name="Carvalho M.F."/>
        </authorList>
    </citation>
    <scope>NUCLEOTIDE SEQUENCE [LARGE SCALE GENOMIC DNA]</scope>
    <source>
        <strain evidence="2 3">66/93</strain>
    </source>
</reference>
<dbReference type="RefSeq" id="WP_330157075.1">
    <property type="nucleotide sequence ID" value="NZ_JAUUCC010000008.1"/>
</dbReference>
<evidence type="ECO:0000256" key="1">
    <source>
        <dbReference type="SAM" id="MobiDB-lite"/>
    </source>
</evidence>
<dbReference type="EMBL" id="JAUUCC010000008">
    <property type="protein sequence ID" value="MEE2049817.1"/>
    <property type="molecule type" value="Genomic_DNA"/>
</dbReference>
<proteinExistence type="predicted"/>
<dbReference type="Proteomes" id="UP001348641">
    <property type="component" value="Unassembled WGS sequence"/>
</dbReference>
<protein>
    <submittedName>
        <fullName evidence="2">Uncharacterized protein</fullName>
    </submittedName>
</protein>
<sequence length="136" mass="13566">MPKSAVSGPTAGKGTPVGVAAPRKELRRRADGEARCDAGVCSTDASDRRRVPLGAMVRRDAGTAAEAVSVGARFGASILSRGGGTDSGGQDTGTPVVPDGRRRRAEPASGGEPEASLPAAGPGAAAGARHRARRRA</sequence>
<evidence type="ECO:0000313" key="3">
    <source>
        <dbReference type="Proteomes" id="UP001348641"/>
    </source>
</evidence>
<feature type="compositionally biased region" description="Gly residues" evidence="1">
    <location>
        <begin position="81"/>
        <end position="91"/>
    </location>
</feature>
<feature type="compositionally biased region" description="Low complexity" evidence="1">
    <location>
        <begin position="110"/>
        <end position="127"/>
    </location>
</feature>
<name>A0ABU7KKJ7_9ACTN</name>
<feature type="region of interest" description="Disordered" evidence="1">
    <location>
        <begin position="1"/>
        <end position="48"/>
    </location>
</feature>
<gene>
    <name evidence="2" type="ORF">Q8A49_04840</name>
</gene>